<reference evidence="12" key="1">
    <citation type="journal article" date="2019" name="Int. J. Syst. Evol. Microbiol.">
        <title>The Global Catalogue of Microorganisms (GCM) 10K type strain sequencing project: providing services to taxonomists for standard genome sequencing and annotation.</title>
        <authorList>
            <consortium name="The Broad Institute Genomics Platform"/>
            <consortium name="The Broad Institute Genome Sequencing Center for Infectious Disease"/>
            <person name="Wu L."/>
            <person name="Ma J."/>
        </authorList>
    </citation>
    <scope>NUCLEOTIDE SEQUENCE [LARGE SCALE GENOMIC DNA]</scope>
    <source>
        <strain evidence="12">KCTC 42986</strain>
    </source>
</reference>
<dbReference type="InterPro" id="IPR003423">
    <property type="entry name" value="OMP_efflux"/>
</dbReference>
<evidence type="ECO:0000313" key="12">
    <source>
        <dbReference type="Proteomes" id="UP001595530"/>
    </source>
</evidence>
<evidence type="ECO:0000256" key="9">
    <source>
        <dbReference type="RuleBase" id="RU362097"/>
    </source>
</evidence>
<keyword evidence="12" id="KW-1185">Reference proteome</keyword>
<sequence length="510" mass="54035">MTMPFIPRKNRTARPSWRLLAISAAAALLSACASFNGISPTASTQTPGDYASAATLPSQGGQWPDASWVGHIGGAPLQILVDEALRGNPGLQIAAARVSAARAIADATGAATKPMLDAGFSSTYQRFTENGLIPPPLAGQYKSDNELALNFSYEFDFWGKHAAELRAALSQGKVAEAEQYSARLVLAGAVTRAWVQLARQSEQLGLTEQQLQLREKLDRLTQQRVRAGLDNQSDNQQTQVQLAGLRAEQAQWQEAIALTRNQLAALLGQGPDRGLAIALPMLPAASATQIPDELPLALLGRRPDIVAARWRVEAAQGDIDSAKTAFYPNIDLKAFAGFSAFGLTNLLDSGSRIVGIGPAITVPIFNGGRLRAQLKGQVAAYDGAVASYNQSLTEALHEVADQVQSLRAVETQGNHQRQATSAAAQALTLAQQRQQVGTANMLHVLAAESAWLTQRKLELDTQARRADLEVGLIKALGGGFDAAQTGLAATTDTVPSSSTSNRSTFAKSAS</sequence>
<evidence type="ECO:0000256" key="4">
    <source>
        <dbReference type="ARBA" id="ARBA00022692"/>
    </source>
</evidence>
<evidence type="ECO:0000313" key="11">
    <source>
        <dbReference type="EMBL" id="MFC3111087.1"/>
    </source>
</evidence>
<evidence type="ECO:0000256" key="10">
    <source>
        <dbReference type="SAM" id="MobiDB-lite"/>
    </source>
</evidence>
<comment type="similarity">
    <text evidence="2 9">Belongs to the outer membrane factor (OMF) (TC 1.B.17) family.</text>
</comment>
<evidence type="ECO:0000256" key="5">
    <source>
        <dbReference type="ARBA" id="ARBA00022729"/>
    </source>
</evidence>
<evidence type="ECO:0000256" key="3">
    <source>
        <dbReference type="ARBA" id="ARBA00022452"/>
    </source>
</evidence>
<evidence type="ECO:0000256" key="6">
    <source>
        <dbReference type="ARBA" id="ARBA00023136"/>
    </source>
</evidence>
<dbReference type="EMBL" id="JBHRTP010000101">
    <property type="protein sequence ID" value="MFC3111087.1"/>
    <property type="molecule type" value="Genomic_DNA"/>
</dbReference>
<dbReference type="Gene3D" id="2.20.200.10">
    <property type="entry name" value="Outer membrane efflux proteins (OEP)"/>
    <property type="match status" value="1"/>
</dbReference>
<dbReference type="NCBIfam" id="TIGR01845">
    <property type="entry name" value="outer_NodT"/>
    <property type="match status" value="1"/>
</dbReference>
<evidence type="ECO:0000256" key="8">
    <source>
        <dbReference type="ARBA" id="ARBA00023288"/>
    </source>
</evidence>
<comment type="caution">
    <text evidence="11">The sequence shown here is derived from an EMBL/GenBank/DDBJ whole genome shotgun (WGS) entry which is preliminary data.</text>
</comment>
<dbReference type="Pfam" id="PF02321">
    <property type="entry name" value="OEP"/>
    <property type="match status" value="2"/>
</dbReference>
<keyword evidence="3 9" id="KW-1134">Transmembrane beta strand</keyword>
<comment type="subcellular location">
    <subcellularLocation>
        <location evidence="9">Cell membrane</location>
        <topology evidence="9">Lipid-anchor</topology>
    </subcellularLocation>
    <subcellularLocation>
        <location evidence="1">Membrane</location>
    </subcellularLocation>
</comment>
<accession>A0ABV7FBH5</accession>
<keyword evidence="7 9" id="KW-0564">Palmitate</keyword>
<evidence type="ECO:0000256" key="7">
    <source>
        <dbReference type="ARBA" id="ARBA00023139"/>
    </source>
</evidence>
<organism evidence="11 12">
    <name type="scientific">Undibacterium arcticum</name>
    <dbReference type="NCBI Taxonomy" id="1762892"/>
    <lineage>
        <taxon>Bacteria</taxon>
        <taxon>Pseudomonadati</taxon>
        <taxon>Pseudomonadota</taxon>
        <taxon>Betaproteobacteria</taxon>
        <taxon>Burkholderiales</taxon>
        <taxon>Oxalobacteraceae</taxon>
        <taxon>Undibacterium</taxon>
    </lineage>
</organism>
<keyword evidence="6 9" id="KW-0472">Membrane</keyword>
<evidence type="ECO:0000256" key="1">
    <source>
        <dbReference type="ARBA" id="ARBA00004370"/>
    </source>
</evidence>
<feature type="chain" id="PRO_5044977440" evidence="9">
    <location>
        <begin position="34"/>
        <end position="510"/>
    </location>
</feature>
<protein>
    <submittedName>
        <fullName evidence="11">Efflux transporter outer membrane subunit</fullName>
    </submittedName>
</protein>
<dbReference type="InterPro" id="IPR010131">
    <property type="entry name" value="MdtP/NodT-like"/>
</dbReference>
<evidence type="ECO:0000256" key="2">
    <source>
        <dbReference type="ARBA" id="ARBA00007613"/>
    </source>
</evidence>
<dbReference type="Proteomes" id="UP001595530">
    <property type="component" value="Unassembled WGS sequence"/>
</dbReference>
<keyword evidence="5 9" id="KW-0732">Signal</keyword>
<name>A0ABV7FBH5_9BURK</name>
<keyword evidence="4 9" id="KW-0812">Transmembrane</keyword>
<dbReference type="PANTHER" id="PTHR30203:SF20">
    <property type="entry name" value="MULTIDRUG RESISTANCE OUTER MEMBRANE PROTEIN MDTP-RELATED"/>
    <property type="match status" value="1"/>
</dbReference>
<feature type="region of interest" description="Disordered" evidence="10">
    <location>
        <begin position="489"/>
        <end position="510"/>
    </location>
</feature>
<feature type="signal peptide" evidence="9">
    <location>
        <begin position="1"/>
        <end position="33"/>
    </location>
</feature>
<keyword evidence="8 9" id="KW-0449">Lipoprotein</keyword>
<dbReference type="Gene3D" id="1.20.1600.10">
    <property type="entry name" value="Outer membrane efflux proteins (OEP)"/>
    <property type="match status" value="1"/>
</dbReference>
<proteinExistence type="inferred from homology"/>
<dbReference type="RefSeq" id="WP_390333285.1">
    <property type="nucleotide sequence ID" value="NZ_JBHRTP010000101.1"/>
</dbReference>
<gene>
    <name evidence="11" type="ORF">ACFOFO_24570</name>
</gene>
<dbReference type="SUPFAM" id="SSF56954">
    <property type="entry name" value="Outer membrane efflux proteins (OEP)"/>
    <property type="match status" value="1"/>
</dbReference>
<dbReference type="PANTHER" id="PTHR30203">
    <property type="entry name" value="OUTER MEMBRANE CATION EFFLUX PROTEIN"/>
    <property type="match status" value="1"/>
</dbReference>